<organism evidence="2">
    <name type="scientific">Limulus polyphemus</name>
    <name type="common">Atlantic horseshoe crab</name>
    <dbReference type="NCBI Taxonomy" id="6850"/>
    <lineage>
        <taxon>Eukaryota</taxon>
        <taxon>Metazoa</taxon>
        <taxon>Ecdysozoa</taxon>
        <taxon>Arthropoda</taxon>
        <taxon>Chelicerata</taxon>
        <taxon>Merostomata</taxon>
        <taxon>Xiphosura</taxon>
        <taxon>Limulidae</taxon>
        <taxon>Limulus</taxon>
    </lineage>
</organism>
<proteinExistence type="evidence at transcript level"/>
<dbReference type="EMBL" id="M65017">
    <property type="protein sequence ID" value="AAA28271.1"/>
    <property type="molecule type" value="mRNA"/>
</dbReference>
<name>Q25387_LIMPO</name>
<evidence type="ECO:0000313" key="2">
    <source>
        <dbReference type="EMBL" id="AAA28271.1"/>
    </source>
</evidence>
<keyword evidence="1" id="KW-0732">Signal</keyword>
<accession>Q25387</accession>
<feature type="chain" id="PRO_5004202543" evidence="1">
    <location>
        <begin position="27"/>
        <end position="136"/>
    </location>
</feature>
<dbReference type="AlphaFoldDB" id="Q25387"/>
<evidence type="ECO:0000256" key="1">
    <source>
        <dbReference type="SAM" id="SignalP"/>
    </source>
</evidence>
<gene>
    <name evidence="2" type="primary">LEBP-PI</name>
</gene>
<reference evidence="2" key="1">
    <citation type="journal article" date="1991" name="J. Biol. Chem.">
        <title>Purification and characterization of an endotoxin-binding protein with protease inhibitory activity from Limulus amebocytes.</title>
        <authorList>
            <person name="Minetti C.A."/>
            <person name="Lin Y.A."/>
            <person name="Cislo T."/>
            <person name="Liu T.Y."/>
        </authorList>
    </citation>
    <scope>NUCLEOTIDE SEQUENCE</scope>
</reference>
<dbReference type="PIR" id="A39497">
    <property type="entry name" value="A39497"/>
</dbReference>
<sequence length="136" mass="15316">MVKGINFSFLCLLGCVLLASISPCLGRIVRRSNIQCQSWKSSEIRCGKDDWPSNRIKIINKSSASVTFVVDQWISSCGWPGSKYSSRQYTLNSYQNIELQFAHASGGKCREMFIIDCRQHGTYINCLHVLKAYPVG</sequence>
<feature type="signal peptide" evidence="1">
    <location>
        <begin position="1"/>
        <end position="26"/>
    </location>
</feature>
<protein>
    <submittedName>
        <fullName evidence="2">Endotoxin-binding protein-protease inhibitor</fullName>
    </submittedName>
</protein>